<dbReference type="AlphaFoldDB" id="A0AAW8TVJ6"/>
<dbReference type="PROSITE" id="PS50937">
    <property type="entry name" value="HTH_MERR_2"/>
    <property type="match status" value="1"/>
</dbReference>
<evidence type="ECO:0000256" key="1">
    <source>
        <dbReference type="ARBA" id="ARBA00023125"/>
    </source>
</evidence>
<gene>
    <name evidence="4" type="ORF">P7H43_07390</name>
</gene>
<dbReference type="InterPro" id="IPR047057">
    <property type="entry name" value="MerR_fam"/>
</dbReference>
<proteinExistence type="predicted"/>
<evidence type="ECO:0000259" key="3">
    <source>
        <dbReference type="PROSITE" id="PS50937"/>
    </source>
</evidence>
<feature type="domain" description="HTH merR-type" evidence="3">
    <location>
        <begin position="6"/>
        <end position="74"/>
    </location>
</feature>
<comment type="caution">
    <text evidence="4">The sequence shown here is derived from an EMBL/GenBank/DDBJ whole genome shotgun (WGS) entry which is preliminary data.</text>
</comment>
<feature type="coiled-coil region" evidence="2">
    <location>
        <begin position="85"/>
        <end position="126"/>
    </location>
</feature>
<dbReference type="PANTHER" id="PTHR30204">
    <property type="entry name" value="REDOX-CYCLING DRUG-SENSING TRANSCRIPTIONAL ACTIVATOR SOXR"/>
    <property type="match status" value="1"/>
</dbReference>
<name>A0AAW8TVJ6_9ENTE</name>
<dbReference type="Proteomes" id="UP001256711">
    <property type="component" value="Unassembled WGS sequence"/>
</dbReference>
<dbReference type="Gene3D" id="1.10.1660.10">
    <property type="match status" value="1"/>
</dbReference>
<dbReference type="Pfam" id="PF13411">
    <property type="entry name" value="MerR_1"/>
    <property type="match status" value="1"/>
</dbReference>
<evidence type="ECO:0000313" key="5">
    <source>
        <dbReference type="Proteomes" id="UP001256711"/>
    </source>
</evidence>
<dbReference type="GO" id="GO:0003700">
    <property type="term" value="F:DNA-binding transcription factor activity"/>
    <property type="evidence" value="ECO:0007669"/>
    <property type="project" value="InterPro"/>
</dbReference>
<reference evidence="4" key="1">
    <citation type="submission" date="2023-03" db="EMBL/GenBank/DDBJ databases">
        <authorList>
            <person name="Shen W."/>
            <person name="Cai J."/>
        </authorList>
    </citation>
    <scope>NUCLEOTIDE SEQUENCE</scope>
    <source>
        <strain evidence="4">B226-2</strain>
    </source>
</reference>
<sequence length="133" mass="15637">MTTKQTYTIRQVSELCSLPPSTLRYYEEVGLIKDVPRKGQQRIYEQRHLNRLGAINCFKHTGMTIQQIQKFFYYEDETQDYDTLVTMLQEQCTALEEQLTLLLDNQAHLQNKLKTYEERKAAFEAEHAVNSPS</sequence>
<dbReference type="SUPFAM" id="SSF46955">
    <property type="entry name" value="Putative DNA-binding domain"/>
    <property type="match status" value="1"/>
</dbReference>
<dbReference type="GO" id="GO:0003677">
    <property type="term" value="F:DNA binding"/>
    <property type="evidence" value="ECO:0007669"/>
    <property type="project" value="UniProtKB-KW"/>
</dbReference>
<evidence type="ECO:0000256" key="2">
    <source>
        <dbReference type="SAM" id="Coils"/>
    </source>
</evidence>
<keyword evidence="1" id="KW-0238">DNA-binding</keyword>
<dbReference type="RefSeq" id="WP_303219322.1">
    <property type="nucleotide sequence ID" value="NZ_CAUGVL010000050.1"/>
</dbReference>
<dbReference type="PANTHER" id="PTHR30204:SF82">
    <property type="entry name" value="TRANSCRIPTIONAL REGULATOR, MERR FAMILY"/>
    <property type="match status" value="1"/>
</dbReference>
<dbReference type="InterPro" id="IPR000551">
    <property type="entry name" value="MerR-type_HTH_dom"/>
</dbReference>
<dbReference type="EMBL" id="JARQBJ010000003">
    <property type="protein sequence ID" value="MDT2810303.1"/>
    <property type="molecule type" value="Genomic_DNA"/>
</dbReference>
<accession>A0AAW8TVJ6</accession>
<dbReference type="SMART" id="SM00422">
    <property type="entry name" value="HTH_MERR"/>
    <property type="match status" value="1"/>
</dbReference>
<organism evidence="4 5">
    <name type="scientific">Enterococcus asini</name>
    <dbReference type="NCBI Taxonomy" id="57732"/>
    <lineage>
        <taxon>Bacteria</taxon>
        <taxon>Bacillati</taxon>
        <taxon>Bacillota</taxon>
        <taxon>Bacilli</taxon>
        <taxon>Lactobacillales</taxon>
        <taxon>Enterococcaceae</taxon>
        <taxon>Enterococcus</taxon>
    </lineage>
</organism>
<keyword evidence="2" id="KW-0175">Coiled coil</keyword>
<protein>
    <submittedName>
        <fullName evidence="4">MerR family transcriptional regulator</fullName>
    </submittedName>
</protein>
<dbReference type="InterPro" id="IPR009061">
    <property type="entry name" value="DNA-bd_dom_put_sf"/>
</dbReference>
<evidence type="ECO:0000313" key="4">
    <source>
        <dbReference type="EMBL" id="MDT2810303.1"/>
    </source>
</evidence>